<keyword evidence="4" id="KW-0949">S-adenosyl-L-methionine</keyword>
<gene>
    <name evidence="10" type="ORF">KSP40_PGU007298</name>
</gene>
<evidence type="ECO:0000256" key="7">
    <source>
        <dbReference type="ARBA" id="ARBA00044712"/>
    </source>
</evidence>
<keyword evidence="11" id="KW-1185">Reference proteome</keyword>
<reference evidence="10 11" key="1">
    <citation type="journal article" date="2022" name="Nat. Plants">
        <title>Genomes of leafy and leafless Platanthera orchids illuminate the evolution of mycoheterotrophy.</title>
        <authorList>
            <person name="Li M.H."/>
            <person name="Liu K.W."/>
            <person name="Li Z."/>
            <person name="Lu H.C."/>
            <person name="Ye Q.L."/>
            <person name="Zhang D."/>
            <person name="Wang J.Y."/>
            <person name="Li Y.F."/>
            <person name="Zhong Z.M."/>
            <person name="Liu X."/>
            <person name="Yu X."/>
            <person name="Liu D.K."/>
            <person name="Tu X.D."/>
            <person name="Liu B."/>
            <person name="Hao Y."/>
            <person name="Liao X.Y."/>
            <person name="Jiang Y.T."/>
            <person name="Sun W.H."/>
            <person name="Chen J."/>
            <person name="Chen Y.Q."/>
            <person name="Ai Y."/>
            <person name="Zhai J.W."/>
            <person name="Wu S.S."/>
            <person name="Zhou Z."/>
            <person name="Hsiao Y.Y."/>
            <person name="Wu W.L."/>
            <person name="Chen Y.Y."/>
            <person name="Lin Y.F."/>
            <person name="Hsu J.L."/>
            <person name="Li C.Y."/>
            <person name="Wang Z.W."/>
            <person name="Zhao X."/>
            <person name="Zhong W.Y."/>
            <person name="Ma X.K."/>
            <person name="Ma L."/>
            <person name="Huang J."/>
            <person name="Chen G.Z."/>
            <person name="Huang M.Z."/>
            <person name="Huang L."/>
            <person name="Peng D.H."/>
            <person name="Luo Y.B."/>
            <person name="Zou S.Q."/>
            <person name="Chen S.P."/>
            <person name="Lan S."/>
            <person name="Tsai W.C."/>
            <person name="Van de Peer Y."/>
            <person name="Liu Z.J."/>
        </authorList>
    </citation>
    <scope>NUCLEOTIDE SEQUENCE [LARGE SCALE GENOMIC DNA]</scope>
    <source>
        <strain evidence="10">Lor288</strain>
    </source>
</reference>
<dbReference type="GO" id="GO:0008168">
    <property type="term" value="F:methyltransferase activity"/>
    <property type="evidence" value="ECO:0007669"/>
    <property type="project" value="UniProtKB-KW"/>
</dbReference>
<keyword evidence="6" id="KW-0507">mRNA processing</keyword>
<dbReference type="EMBL" id="JBBWWR010000020">
    <property type="protein sequence ID" value="KAK8940212.1"/>
    <property type="molecule type" value="Genomic_DNA"/>
</dbReference>
<evidence type="ECO:0000256" key="8">
    <source>
        <dbReference type="SAM" id="MobiDB-lite"/>
    </source>
</evidence>
<evidence type="ECO:0000256" key="5">
    <source>
        <dbReference type="ARBA" id="ARBA00022884"/>
    </source>
</evidence>
<feature type="region of interest" description="Disordered" evidence="8">
    <location>
        <begin position="389"/>
        <end position="423"/>
    </location>
</feature>
<keyword evidence="6" id="KW-0506">mRNA capping</keyword>
<evidence type="ECO:0000256" key="1">
    <source>
        <dbReference type="ARBA" id="ARBA00011926"/>
    </source>
</evidence>
<sequence length="443" mass="50168">MIPEQFTDPYFSGSPPAADIRFRIRRTLATIMASSIPPGTTASLPVSSRMELAHHRLHEFAKKALIKIFVSPYASVCDLYCGGGADTDKWDEAQIGHYVGVDTSSSGITEAREIWESQRKPYTAEFCELDPSVENLGSHLHDKGIPVDIVCCLQHLQLCFESEERVSTLLHNVSSLLKPGGYFFGITPDSSTIWTKYQKIVETSHNKGSGLKAVQNCIRSDNYVITFEVEEEKFPFFGKKYMLKFANDIVSETHCLVHFPSLIRLAREAGLDYVEIQNFAEFYDDNSARFLPRSLSRLPFSWVPLLPPATDLRRILIATKTDILNYYIISTFSPPDPSLFFPDLHQQSLPDSSRFFLLSLEILLEDVDYIECTNSNVLQLCSQPDDEQQILSNQPAGDGKSRRERACERREEPERTCGRREAALASGEIKHTREIKKIAIREK</sequence>
<dbReference type="Pfam" id="PF03291">
    <property type="entry name" value="mRNA_G-N7_MeTrfase"/>
    <property type="match status" value="1"/>
</dbReference>
<evidence type="ECO:0000256" key="6">
    <source>
        <dbReference type="ARBA" id="ARBA00023042"/>
    </source>
</evidence>
<evidence type="ECO:0000313" key="10">
    <source>
        <dbReference type="EMBL" id="KAK8940212.1"/>
    </source>
</evidence>
<dbReference type="InterPro" id="IPR029063">
    <property type="entry name" value="SAM-dependent_MTases_sf"/>
</dbReference>
<dbReference type="PANTHER" id="PTHR12189">
    <property type="entry name" value="MRNA GUANINE-7- METHYLTRANSFERASE"/>
    <property type="match status" value="1"/>
</dbReference>
<evidence type="ECO:0000256" key="2">
    <source>
        <dbReference type="ARBA" id="ARBA00022603"/>
    </source>
</evidence>
<dbReference type="InterPro" id="IPR039753">
    <property type="entry name" value="RG7MT1"/>
</dbReference>
<evidence type="ECO:0000256" key="4">
    <source>
        <dbReference type="ARBA" id="ARBA00022691"/>
    </source>
</evidence>
<dbReference type="PROSITE" id="PS51562">
    <property type="entry name" value="RNA_CAP0_MT"/>
    <property type="match status" value="1"/>
</dbReference>
<dbReference type="PANTHER" id="PTHR12189:SF3">
    <property type="entry name" value="MRNA (GUANINE-N(7))-METHYLTRANSFERASE"/>
    <property type="match status" value="1"/>
</dbReference>
<evidence type="ECO:0000259" key="9">
    <source>
        <dbReference type="PROSITE" id="PS51562"/>
    </source>
</evidence>
<proteinExistence type="predicted"/>
<keyword evidence="2 10" id="KW-0489">Methyltransferase</keyword>
<comment type="catalytic activity">
    <reaction evidence="7">
        <text>a 5'-end (5'-triphosphoguanosine)-ribonucleoside in mRNA + S-adenosyl-L-methionine = a 5'-end (N(7)-methyl 5'-triphosphoguanosine)-ribonucleoside in mRNA + S-adenosyl-L-homocysteine</text>
        <dbReference type="Rhea" id="RHEA:67008"/>
        <dbReference type="Rhea" id="RHEA-COMP:17166"/>
        <dbReference type="Rhea" id="RHEA-COMP:17167"/>
        <dbReference type="ChEBI" id="CHEBI:57856"/>
        <dbReference type="ChEBI" id="CHEBI:59789"/>
        <dbReference type="ChEBI" id="CHEBI:156461"/>
        <dbReference type="ChEBI" id="CHEBI:167617"/>
        <dbReference type="EC" id="2.1.1.56"/>
    </reaction>
</comment>
<feature type="compositionally biased region" description="Basic and acidic residues" evidence="8">
    <location>
        <begin position="399"/>
        <end position="423"/>
    </location>
</feature>
<accession>A0ABR2LIE4</accession>
<keyword evidence="3" id="KW-0808">Transferase</keyword>
<feature type="domain" description="MRNA cap 0 methyltransferase" evidence="9">
    <location>
        <begin position="49"/>
        <end position="321"/>
    </location>
</feature>
<evidence type="ECO:0000256" key="3">
    <source>
        <dbReference type="ARBA" id="ARBA00022679"/>
    </source>
</evidence>
<name>A0ABR2LIE4_9ASPA</name>
<protein>
    <recommendedName>
        <fullName evidence="1">mRNA (guanine-N(7))-methyltransferase</fullName>
        <ecNumber evidence="1">2.1.1.56</ecNumber>
    </recommendedName>
</protein>
<dbReference type="GO" id="GO:0032259">
    <property type="term" value="P:methylation"/>
    <property type="evidence" value="ECO:0007669"/>
    <property type="project" value="UniProtKB-KW"/>
</dbReference>
<dbReference type="Proteomes" id="UP001412067">
    <property type="component" value="Unassembled WGS sequence"/>
</dbReference>
<keyword evidence="5" id="KW-0694">RNA-binding</keyword>
<dbReference type="Gene3D" id="3.40.50.150">
    <property type="entry name" value="Vaccinia Virus protein VP39"/>
    <property type="match status" value="1"/>
</dbReference>
<comment type="caution">
    <text evidence="10">The sequence shown here is derived from an EMBL/GenBank/DDBJ whole genome shotgun (WGS) entry which is preliminary data.</text>
</comment>
<dbReference type="InterPro" id="IPR004971">
    <property type="entry name" value="mRNA_G-N7_MeTrfase_dom"/>
</dbReference>
<dbReference type="EC" id="2.1.1.56" evidence="1"/>
<evidence type="ECO:0000313" key="11">
    <source>
        <dbReference type="Proteomes" id="UP001412067"/>
    </source>
</evidence>
<dbReference type="CDD" id="cd02440">
    <property type="entry name" value="AdoMet_MTases"/>
    <property type="match status" value="1"/>
</dbReference>
<dbReference type="SUPFAM" id="SSF53335">
    <property type="entry name" value="S-adenosyl-L-methionine-dependent methyltransferases"/>
    <property type="match status" value="1"/>
</dbReference>
<organism evidence="10 11">
    <name type="scientific">Platanthera guangdongensis</name>
    <dbReference type="NCBI Taxonomy" id="2320717"/>
    <lineage>
        <taxon>Eukaryota</taxon>
        <taxon>Viridiplantae</taxon>
        <taxon>Streptophyta</taxon>
        <taxon>Embryophyta</taxon>
        <taxon>Tracheophyta</taxon>
        <taxon>Spermatophyta</taxon>
        <taxon>Magnoliopsida</taxon>
        <taxon>Liliopsida</taxon>
        <taxon>Asparagales</taxon>
        <taxon>Orchidaceae</taxon>
        <taxon>Orchidoideae</taxon>
        <taxon>Orchideae</taxon>
        <taxon>Orchidinae</taxon>
        <taxon>Platanthera</taxon>
    </lineage>
</organism>